<comment type="caution">
    <text evidence="1">The sequence shown here is derived from an EMBL/GenBank/DDBJ whole genome shotgun (WGS) entry which is preliminary data.</text>
</comment>
<accession>A0A2G6JPU1</accession>
<evidence type="ECO:0000313" key="2">
    <source>
        <dbReference type="Proteomes" id="UP000243469"/>
    </source>
</evidence>
<sequence length="202" mass="23266">MGDLYGYKVRYAVEEWQEKKSLPDLVEVENALIDADHALAWEGDNPQYHELKARVLYYKALLQGLDAEAMEYVSQAKALHQKAIKLRPHWPYSWANLALMKSYLEEWDTEYNTALMNAVKYGPWEQSVHLTIAHAGAMSWAKLTAEQKRVVAANVERGIARNFQAIALNLDAYNKRTLVCAYMTRNDRQKKFCKTVPATVKR</sequence>
<protein>
    <submittedName>
        <fullName evidence="1">Uncharacterized protein</fullName>
    </submittedName>
</protein>
<dbReference type="AlphaFoldDB" id="A0A2G6JPU1"/>
<dbReference type="InterPro" id="IPR011990">
    <property type="entry name" value="TPR-like_helical_dom_sf"/>
</dbReference>
<reference evidence="1 2" key="1">
    <citation type="submission" date="2017-10" db="EMBL/GenBank/DDBJ databases">
        <title>Novel microbial diversity and functional potential in the marine mammal oral microbiome.</title>
        <authorList>
            <person name="Dudek N.K."/>
            <person name="Sun C.L."/>
            <person name="Burstein D."/>
            <person name="Kantor R.S."/>
            <person name="Aliaga Goltsman D.S."/>
            <person name="Bik E.M."/>
            <person name="Thomas B.C."/>
            <person name="Banfield J.F."/>
            <person name="Relman D.A."/>
        </authorList>
    </citation>
    <scope>NUCLEOTIDE SEQUENCE [LARGE SCALE GENOMIC DNA]</scope>
    <source>
        <strain evidence="1">DOLJORAL78_47_21</strain>
    </source>
</reference>
<gene>
    <name evidence="1" type="ORF">CSA60_00570</name>
</gene>
<organism evidence="1 2">
    <name type="scientific">Neptuniibacter caesariensis</name>
    <dbReference type="NCBI Taxonomy" id="207954"/>
    <lineage>
        <taxon>Bacteria</taxon>
        <taxon>Pseudomonadati</taxon>
        <taxon>Pseudomonadota</taxon>
        <taxon>Gammaproteobacteria</taxon>
        <taxon>Oceanospirillales</taxon>
        <taxon>Oceanospirillaceae</taxon>
        <taxon>Neptuniibacter</taxon>
    </lineage>
</organism>
<name>A0A2G6JPU1_NEPCE</name>
<dbReference type="Proteomes" id="UP000243469">
    <property type="component" value="Unassembled WGS sequence"/>
</dbReference>
<proteinExistence type="predicted"/>
<dbReference type="EMBL" id="PDSH01000005">
    <property type="protein sequence ID" value="PIE25434.1"/>
    <property type="molecule type" value="Genomic_DNA"/>
</dbReference>
<dbReference type="Gene3D" id="1.25.40.10">
    <property type="entry name" value="Tetratricopeptide repeat domain"/>
    <property type="match status" value="1"/>
</dbReference>
<dbReference type="SUPFAM" id="SSF48452">
    <property type="entry name" value="TPR-like"/>
    <property type="match status" value="1"/>
</dbReference>
<evidence type="ECO:0000313" key="1">
    <source>
        <dbReference type="EMBL" id="PIE25434.1"/>
    </source>
</evidence>